<dbReference type="InterPro" id="IPR025669">
    <property type="entry name" value="AAA_dom"/>
</dbReference>
<accession>E1YBY3</accession>
<dbReference type="SUPFAM" id="SSF52540">
    <property type="entry name" value="P-loop containing nucleoside triphosphate hydrolases"/>
    <property type="match status" value="1"/>
</dbReference>
<dbReference type="CDD" id="cd02042">
    <property type="entry name" value="ParAB_family"/>
    <property type="match status" value="1"/>
</dbReference>
<dbReference type="AlphaFoldDB" id="E1YBY3"/>
<reference evidence="2" key="1">
    <citation type="journal article" date="2011" name="Environ. Microbiol.">
        <title>Genomic insights into the metabolic potential of the polycyclic aromatic hydrocarbon degrading sulfate-reducing Deltaproteobacterium N47.</title>
        <authorList>
            <person name="Bergmann F."/>
            <person name="Selesi D."/>
            <person name="Weinmaier T."/>
            <person name="Tischler P."/>
            <person name="Rattei T."/>
            <person name="Meckenstock R.U."/>
        </authorList>
    </citation>
    <scope>NUCLEOTIDE SEQUENCE</scope>
</reference>
<dbReference type="InterPro" id="IPR050678">
    <property type="entry name" value="DNA_Partitioning_ATPase"/>
</dbReference>
<organism evidence="2">
    <name type="scientific">uncultured Desulfobacterium sp</name>
    <dbReference type="NCBI Taxonomy" id="201089"/>
    <lineage>
        <taxon>Bacteria</taxon>
        <taxon>Pseudomonadati</taxon>
        <taxon>Thermodesulfobacteriota</taxon>
        <taxon>Desulfobacteria</taxon>
        <taxon>Desulfobacterales</taxon>
        <taxon>Desulfobacteriaceae</taxon>
        <taxon>Desulfobacterium</taxon>
        <taxon>environmental samples</taxon>
    </lineage>
</organism>
<evidence type="ECO:0000259" key="1">
    <source>
        <dbReference type="Pfam" id="PF13614"/>
    </source>
</evidence>
<dbReference type="InterPro" id="IPR027417">
    <property type="entry name" value="P-loop_NTPase"/>
</dbReference>
<sequence>MNSPKTIATINFKGGVGKTTVTWCLGDVISSFSDSKVLLFDLDAQMSLTQAISLNEDGYSLEARFQKWYENSIERKKTIFDALDQFARPAQHFDFPVGFDFIYQLTDRLHFVPSVEDLYWMELEVFDRDAVKDFIRRLLGKVTNTPKLPSYDYVLFDCPPSFTLLSYSVLSCCDLILIPVNPDYFASKGTNLILNSLK</sequence>
<dbReference type="Gene3D" id="3.40.50.300">
    <property type="entry name" value="P-loop containing nucleotide triphosphate hydrolases"/>
    <property type="match status" value="1"/>
</dbReference>
<dbReference type="Pfam" id="PF13614">
    <property type="entry name" value="AAA_31"/>
    <property type="match status" value="1"/>
</dbReference>
<gene>
    <name evidence="2" type="ORF">N47_G34010</name>
</gene>
<dbReference type="PANTHER" id="PTHR13696">
    <property type="entry name" value="P-LOOP CONTAINING NUCLEOSIDE TRIPHOSPHATE HYDROLASE"/>
    <property type="match status" value="1"/>
</dbReference>
<dbReference type="PANTHER" id="PTHR13696:SF99">
    <property type="entry name" value="COBYRINIC ACID AC-DIAMIDE SYNTHASE"/>
    <property type="match status" value="1"/>
</dbReference>
<evidence type="ECO:0000313" key="2">
    <source>
        <dbReference type="EMBL" id="CBX28077.1"/>
    </source>
</evidence>
<protein>
    <recommendedName>
        <fullName evidence="1">AAA domain-containing protein</fullName>
    </recommendedName>
</protein>
<feature type="domain" description="AAA" evidence="1">
    <location>
        <begin position="5"/>
        <end position="197"/>
    </location>
</feature>
<dbReference type="EMBL" id="FR695868">
    <property type="protein sequence ID" value="CBX28077.1"/>
    <property type="molecule type" value="Genomic_DNA"/>
</dbReference>
<proteinExistence type="predicted"/>
<name>E1YBY3_9BACT</name>